<dbReference type="PIRSF" id="PIRSF039032">
    <property type="entry name" value="HigB-2"/>
    <property type="match status" value="1"/>
</dbReference>
<dbReference type="InterPro" id="IPR009387">
    <property type="entry name" value="HigB-2"/>
</dbReference>
<keyword evidence="2" id="KW-1185">Reference proteome</keyword>
<proteinExistence type="predicted"/>
<dbReference type="Proteomes" id="UP000278222">
    <property type="component" value="Unassembled WGS sequence"/>
</dbReference>
<dbReference type="Pfam" id="PF06296">
    <property type="entry name" value="RelE"/>
    <property type="match status" value="1"/>
</dbReference>
<protein>
    <recommendedName>
        <fullName evidence="3">RelE toxin of RelEB toxin-antitoxin system</fullName>
    </recommendedName>
</protein>
<dbReference type="OrthoDB" id="9812066at2"/>
<accession>A0A3N1L1W7</accession>
<reference evidence="1 2" key="1">
    <citation type="submission" date="2018-11" db="EMBL/GenBank/DDBJ databases">
        <title>Genomic Encyclopedia of Type Strains, Phase IV (KMG-IV): sequencing the most valuable type-strain genomes for metagenomic binning, comparative biology and taxonomic classification.</title>
        <authorList>
            <person name="Goeker M."/>
        </authorList>
    </citation>
    <scope>NUCLEOTIDE SEQUENCE [LARGE SCALE GENOMIC DNA]</scope>
    <source>
        <strain evidence="1 2">DSM 5900</strain>
    </source>
</reference>
<evidence type="ECO:0008006" key="3">
    <source>
        <dbReference type="Google" id="ProtNLM"/>
    </source>
</evidence>
<comment type="caution">
    <text evidence="1">The sequence shown here is derived from an EMBL/GenBank/DDBJ whole genome shotgun (WGS) entry which is preliminary data.</text>
</comment>
<evidence type="ECO:0000313" key="1">
    <source>
        <dbReference type="EMBL" id="ROP83505.1"/>
    </source>
</evidence>
<dbReference type="RefSeq" id="WP_123693141.1">
    <property type="nucleotide sequence ID" value="NZ_AP019700.1"/>
</dbReference>
<name>A0A3N1L1W7_9PROT</name>
<gene>
    <name evidence="1" type="ORF">EDC65_4153</name>
</gene>
<dbReference type="AlphaFoldDB" id="A0A3N1L1W7"/>
<sequence length="115" mass="12389">MVERLVTVVETAQFLRRAKAVGLADAERAELVTALASDPAAGVPLGGGLYKMRFGRPGGGKSGGWRVLHFYRRQDLPVFLLSVFGKNEKANISTAERAALISLCDLIAEAYGRRA</sequence>
<dbReference type="EMBL" id="RJKX01000016">
    <property type="protein sequence ID" value="ROP83505.1"/>
    <property type="molecule type" value="Genomic_DNA"/>
</dbReference>
<evidence type="ECO:0000313" key="2">
    <source>
        <dbReference type="Proteomes" id="UP000278222"/>
    </source>
</evidence>
<organism evidence="1 2">
    <name type="scientific">Stella humosa</name>
    <dbReference type="NCBI Taxonomy" id="94"/>
    <lineage>
        <taxon>Bacteria</taxon>
        <taxon>Pseudomonadati</taxon>
        <taxon>Pseudomonadota</taxon>
        <taxon>Alphaproteobacteria</taxon>
        <taxon>Rhodospirillales</taxon>
        <taxon>Stellaceae</taxon>
        <taxon>Stella</taxon>
    </lineage>
</organism>